<feature type="region of interest" description="Disordered" evidence="2">
    <location>
        <begin position="1"/>
        <end position="25"/>
    </location>
</feature>
<evidence type="ECO:0000259" key="3">
    <source>
        <dbReference type="Pfam" id="PF02563"/>
    </source>
</evidence>
<dbReference type="RefSeq" id="WP_020911770.1">
    <property type="nucleotide sequence ID" value="NC_011566.1"/>
</dbReference>
<protein>
    <submittedName>
        <fullName evidence="4">Periplasmic protein involved in polysaccharide export</fullName>
    </submittedName>
</protein>
<reference evidence="4 5" key="1">
    <citation type="journal article" date="2008" name="PLoS ONE">
        <title>Environmental adaptation: genomic analysis of the piezotolerant and psychrotolerant deep-sea iron reducing bacterium Shewanella piezotolerans WP3.</title>
        <authorList>
            <person name="Wang F."/>
            <person name="Wang J."/>
            <person name="Jian H."/>
            <person name="Zhang B."/>
            <person name="Li S."/>
            <person name="Wang F."/>
            <person name="Zeng X."/>
            <person name="Gao L."/>
            <person name="Bartlett D.H."/>
            <person name="Yu J."/>
            <person name="Hu S."/>
            <person name="Xiao X."/>
        </authorList>
    </citation>
    <scope>NUCLEOTIDE SEQUENCE [LARGE SCALE GENOMIC DNA]</scope>
    <source>
        <strain evidence="5">WP3 / JCM 13877</strain>
    </source>
</reference>
<dbReference type="GO" id="GO:0015159">
    <property type="term" value="F:polysaccharide transmembrane transporter activity"/>
    <property type="evidence" value="ECO:0007669"/>
    <property type="project" value="InterPro"/>
</dbReference>
<evidence type="ECO:0000313" key="5">
    <source>
        <dbReference type="Proteomes" id="UP000000753"/>
    </source>
</evidence>
<dbReference type="AlphaFoldDB" id="B8CL66"/>
<dbReference type="HOGENOM" id="CLU_054170_0_0_6"/>
<evidence type="ECO:0000256" key="1">
    <source>
        <dbReference type="ARBA" id="ARBA00022729"/>
    </source>
</evidence>
<dbReference type="Proteomes" id="UP000000753">
    <property type="component" value="Chromosome"/>
</dbReference>
<dbReference type="KEGG" id="swp:swp_1612"/>
<dbReference type="Pfam" id="PF02563">
    <property type="entry name" value="Poly_export"/>
    <property type="match status" value="1"/>
</dbReference>
<evidence type="ECO:0000256" key="2">
    <source>
        <dbReference type="SAM" id="MobiDB-lite"/>
    </source>
</evidence>
<dbReference type="InterPro" id="IPR049712">
    <property type="entry name" value="Poly_export"/>
</dbReference>
<dbReference type="InterPro" id="IPR003715">
    <property type="entry name" value="Poly_export_N"/>
</dbReference>
<evidence type="ECO:0000313" key="4">
    <source>
        <dbReference type="EMBL" id="ACJ28392.1"/>
    </source>
</evidence>
<dbReference type="EMBL" id="CP000472">
    <property type="protein sequence ID" value="ACJ28392.1"/>
    <property type="molecule type" value="Genomic_DNA"/>
</dbReference>
<keyword evidence="5" id="KW-1185">Reference proteome</keyword>
<proteinExistence type="predicted"/>
<dbReference type="STRING" id="225849.swp_1612"/>
<name>B8CL66_SHEPW</name>
<feature type="compositionally biased region" description="Low complexity" evidence="2">
    <location>
        <begin position="1"/>
        <end position="14"/>
    </location>
</feature>
<sequence length="443" mass="48449">MNPNHSTNFSSTSHSSKKQKDATKSITDAPQYQGLTTLLIITLAALLSGCVLPHHPEEIDICDNVDDDMTLCHFYPSDTPYMRSKISERAPKNITQKANDPMGTTWLMDTAQAQQALHLPQNIRLSVGDRLKVNVLNGEEFSGNVEVNNDGYIYLPYLQPIHAKGLDVQQLSAAISKHLVEEDFMLKNSVRLSITPLKWAPVEVTVSGGVFEPGQHQINKKTDTEIIDDDGNHSGDQASERSIAAALRASGGVRPDANISEVMVIREQYSFKLDLSGVIHGYPVPTMTLMSGDHIHVPQHDYFDDALARPSQITVPGIRVFLSNLTQPASSNSQSAVDTDATRFPYGTRLLNGAIAANCVGGAQSTNASRHLLLITKNPLTAEVDVIERSMDSLIRNSWVTGMNPILMPGDGIACYDSRVTNMREIARTVTEILVPATLLELL</sequence>
<organism evidence="4 5">
    <name type="scientific">Shewanella piezotolerans (strain WP3 / JCM 13877)</name>
    <dbReference type="NCBI Taxonomy" id="225849"/>
    <lineage>
        <taxon>Bacteria</taxon>
        <taxon>Pseudomonadati</taxon>
        <taxon>Pseudomonadota</taxon>
        <taxon>Gammaproteobacteria</taxon>
        <taxon>Alteromonadales</taxon>
        <taxon>Shewanellaceae</taxon>
        <taxon>Shewanella</taxon>
    </lineage>
</organism>
<gene>
    <name evidence="4" type="ordered locus">swp_1612</name>
</gene>
<dbReference type="Gene3D" id="3.30.1950.10">
    <property type="entry name" value="wza like domain"/>
    <property type="match status" value="1"/>
</dbReference>
<accession>B8CL66</accession>
<dbReference type="OrthoDB" id="494751at2"/>
<feature type="domain" description="Polysaccharide export protein N-terminal" evidence="3">
    <location>
        <begin position="120"/>
        <end position="190"/>
    </location>
</feature>
<dbReference type="PANTHER" id="PTHR33619">
    <property type="entry name" value="POLYSACCHARIDE EXPORT PROTEIN GFCE-RELATED"/>
    <property type="match status" value="1"/>
</dbReference>
<dbReference type="PANTHER" id="PTHR33619:SF3">
    <property type="entry name" value="POLYSACCHARIDE EXPORT PROTEIN GFCE-RELATED"/>
    <property type="match status" value="1"/>
</dbReference>
<dbReference type="eggNOG" id="COG1596">
    <property type="taxonomic scope" value="Bacteria"/>
</dbReference>
<dbReference type="Gene3D" id="3.10.560.10">
    <property type="entry name" value="Outer membrane lipoprotein wza domain like"/>
    <property type="match status" value="1"/>
</dbReference>
<keyword evidence="1" id="KW-0732">Signal</keyword>